<accession>A0A8S1QFI7</accession>
<evidence type="ECO:0000313" key="2">
    <source>
        <dbReference type="Proteomes" id="UP000692954"/>
    </source>
</evidence>
<sequence length="310" mass="36200">MIMTNNILNKGQNQQNQQGKSLIFRISKMKPQCFDISPCRKIICIGYTNKCLIFWDFISGQKLKCHQLSFIPIQIFYSADGKYQLIRSKQNPKKIYIYQLNSMEQEEIIQSTYLCQKILQFNISQNQEALILGLSHFSIINYKNKGIQQQINCQFVSLTTLKNKDQICSVNCHDEIAEINIILFKTNFKIIKKTFFKVQNGNINIQTSKNNSFIVSSNKSKNRIWNVQTMKLLRKKYYGEDHIGELLINSISNLVYFHLSSFGIVVWNISTGRHRVVIEDQKNRLSCLQVISNCQLIYKSNWHVHSTICF</sequence>
<name>A0A8S1QFI7_9CILI</name>
<gene>
    <name evidence="1" type="ORF">PSON_ATCC_30995.1.T1040091</name>
</gene>
<reference evidence="1" key="1">
    <citation type="submission" date="2021-01" db="EMBL/GenBank/DDBJ databases">
        <authorList>
            <consortium name="Genoscope - CEA"/>
            <person name="William W."/>
        </authorList>
    </citation>
    <scope>NUCLEOTIDE SEQUENCE</scope>
</reference>
<proteinExistence type="predicted"/>
<protein>
    <submittedName>
        <fullName evidence="1">Uncharacterized protein</fullName>
    </submittedName>
</protein>
<dbReference type="EMBL" id="CAJJDN010000104">
    <property type="protein sequence ID" value="CAD8113801.1"/>
    <property type="molecule type" value="Genomic_DNA"/>
</dbReference>
<evidence type="ECO:0000313" key="1">
    <source>
        <dbReference type="EMBL" id="CAD8113801.1"/>
    </source>
</evidence>
<dbReference type="AlphaFoldDB" id="A0A8S1QFI7"/>
<keyword evidence="2" id="KW-1185">Reference proteome</keyword>
<dbReference type="Proteomes" id="UP000692954">
    <property type="component" value="Unassembled WGS sequence"/>
</dbReference>
<organism evidence="1 2">
    <name type="scientific">Paramecium sonneborni</name>
    <dbReference type="NCBI Taxonomy" id="65129"/>
    <lineage>
        <taxon>Eukaryota</taxon>
        <taxon>Sar</taxon>
        <taxon>Alveolata</taxon>
        <taxon>Ciliophora</taxon>
        <taxon>Intramacronucleata</taxon>
        <taxon>Oligohymenophorea</taxon>
        <taxon>Peniculida</taxon>
        <taxon>Parameciidae</taxon>
        <taxon>Paramecium</taxon>
    </lineage>
</organism>
<comment type="caution">
    <text evidence="1">The sequence shown here is derived from an EMBL/GenBank/DDBJ whole genome shotgun (WGS) entry which is preliminary data.</text>
</comment>